<keyword evidence="11" id="KW-1185">Reference proteome</keyword>
<keyword evidence="4 8" id="KW-0031">Aminopeptidase</keyword>
<dbReference type="Gene3D" id="3.90.230.10">
    <property type="entry name" value="Creatinase/methionine aminopeptidase superfamily"/>
    <property type="match status" value="1"/>
</dbReference>
<dbReference type="GO" id="GO:0006508">
    <property type="term" value="P:proteolysis"/>
    <property type="evidence" value="ECO:0007669"/>
    <property type="project" value="UniProtKB-KW"/>
</dbReference>
<reference evidence="10 11" key="1">
    <citation type="journal article" date="2019" name="ISME J.">
        <title>Isolation and characterization of a thermophilic sulfur- and iron-reducing thaumarchaeote from a terrestrial acidic hot spring.</title>
        <authorList>
            <person name="Kato S."/>
            <person name="Itoh T."/>
            <person name="Yuki M."/>
            <person name="Nagamori M."/>
            <person name="Ohnishi M."/>
            <person name="Uematsu K."/>
            <person name="Suzuki K."/>
            <person name="Takashina T."/>
            <person name="Ohkuma M."/>
        </authorList>
    </citation>
    <scope>NUCLEOTIDE SEQUENCE [LARGE SCALE GENOMIC DNA]</scope>
    <source>
        <strain evidence="10 11">NAS-02</strain>
    </source>
</reference>
<evidence type="ECO:0000259" key="9">
    <source>
        <dbReference type="Pfam" id="PF00557"/>
    </source>
</evidence>
<dbReference type="InterPro" id="IPR001714">
    <property type="entry name" value="Pept_M24_MAP"/>
</dbReference>
<keyword evidence="5 8" id="KW-0645">Protease</keyword>
<dbReference type="GO" id="GO:0070006">
    <property type="term" value="F:metalloaminopeptidase activity"/>
    <property type="evidence" value="ECO:0007669"/>
    <property type="project" value="InterPro"/>
</dbReference>
<evidence type="ECO:0000256" key="5">
    <source>
        <dbReference type="ARBA" id="ARBA00022670"/>
    </source>
</evidence>
<comment type="catalytic activity">
    <reaction evidence="1 8">
        <text>Release of N-terminal amino acids, preferentially methionine, from peptides and arylamides.</text>
        <dbReference type="EC" id="3.4.11.18"/>
    </reaction>
</comment>
<evidence type="ECO:0000256" key="3">
    <source>
        <dbReference type="ARBA" id="ARBA00001954"/>
    </source>
</evidence>
<accession>A0A4P2VJA2</accession>
<dbReference type="NCBIfam" id="TIGR00501">
    <property type="entry name" value="met_pdase_II"/>
    <property type="match status" value="1"/>
</dbReference>
<dbReference type="InterPro" id="IPR002468">
    <property type="entry name" value="Pept_M24A_MAP2"/>
</dbReference>
<dbReference type="SUPFAM" id="SSF55920">
    <property type="entry name" value="Creatinase/aminopeptidase"/>
    <property type="match status" value="1"/>
</dbReference>
<dbReference type="InterPro" id="IPR036005">
    <property type="entry name" value="Creatinase/aminopeptidase-like"/>
</dbReference>
<evidence type="ECO:0000256" key="7">
    <source>
        <dbReference type="ARBA" id="ARBA00022801"/>
    </source>
</evidence>
<dbReference type="KEGG" id="ccai:NAS2_0041"/>
<dbReference type="Pfam" id="PF00557">
    <property type="entry name" value="Peptidase_M24"/>
    <property type="match status" value="1"/>
</dbReference>
<comment type="function">
    <text evidence="8">Removes the N-terminal methionine from nascent proteins. The N-terminal methionine is often cleaved when the second residue in the primary sequence is small and uncharged (Met-Ala-, Cys, Gly, Pro, Ser, Thr, or Val).</text>
</comment>
<dbReference type="InterPro" id="IPR036388">
    <property type="entry name" value="WH-like_DNA-bd_sf"/>
</dbReference>
<dbReference type="Gene3D" id="1.10.10.10">
    <property type="entry name" value="Winged helix-like DNA-binding domain superfamily/Winged helix DNA-binding domain"/>
    <property type="match status" value="1"/>
</dbReference>
<dbReference type="AlphaFoldDB" id="A0A4P2VJA2"/>
<sequence length="296" mass="32651">MEKYLAAGRLAARALERAYEVVEDGRSALEVCEELEEIIWSEAMPAFPCNLSQGPIAAHYTPAPGDTLRIDGKNIVKVDLGARVDGYLSDSAVSIAWGGENERLVEAAREALHIGISQITPGSPLSKFGRTIEEYARALGLRPIVNLAGHRLGLYELHTGVSVPNVDADVPGHFEPHSAYALEPFLVPREGAGRVVDSTPSNIFRLTSRKIPKDPQLARVASHIWERYRGLPFASRWIVRELGEGALEALRTLRSMGIVYEYRTLVEAKGVQVAQFEHTVFIGESEVTVTTRRRNE</sequence>
<dbReference type="EMBL" id="AP018732">
    <property type="protein sequence ID" value="BBE41455.1"/>
    <property type="molecule type" value="Genomic_DNA"/>
</dbReference>
<dbReference type="GO" id="GO:0004239">
    <property type="term" value="F:initiator methionyl aminopeptidase activity"/>
    <property type="evidence" value="ECO:0007669"/>
    <property type="project" value="UniProtKB-EC"/>
</dbReference>
<evidence type="ECO:0000313" key="10">
    <source>
        <dbReference type="EMBL" id="BBE41455.1"/>
    </source>
</evidence>
<dbReference type="InterPro" id="IPR036390">
    <property type="entry name" value="WH_DNA-bd_sf"/>
</dbReference>
<keyword evidence="6 8" id="KW-0479">Metal-binding</keyword>
<dbReference type="EC" id="3.4.11.18" evidence="8"/>
<feature type="domain" description="Peptidase M24" evidence="9">
    <location>
        <begin position="3"/>
        <end position="192"/>
    </location>
</feature>
<comment type="cofactor">
    <cofactor evidence="2">
        <name>Mn(2+)</name>
        <dbReference type="ChEBI" id="CHEBI:29035"/>
    </cofactor>
</comment>
<comment type="similarity">
    <text evidence="8">Belongs to the peptidase M24A family.</text>
</comment>
<evidence type="ECO:0000256" key="6">
    <source>
        <dbReference type="ARBA" id="ARBA00022723"/>
    </source>
</evidence>
<evidence type="ECO:0000256" key="4">
    <source>
        <dbReference type="ARBA" id="ARBA00022438"/>
    </source>
</evidence>
<organism evidence="10 11">
    <name type="scientific">Conexivisphaera calida</name>
    <dbReference type="NCBI Taxonomy" id="1874277"/>
    <lineage>
        <taxon>Archaea</taxon>
        <taxon>Nitrososphaerota</taxon>
        <taxon>Conexivisphaeria</taxon>
        <taxon>Conexivisphaerales</taxon>
        <taxon>Conexivisphaeraceae</taxon>
        <taxon>Conexivisphaera</taxon>
    </lineage>
</organism>
<proteinExistence type="inferred from homology"/>
<evidence type="ECO:0000313" key="11">
    <source>
        <dbReference type="Proteomes" id="UP000509448"/>
    </source>
</evidence>
<gene>
    <name evidence="10" type="ORF">NAS2_0041</name>
</gene>
<dbReference type="SUPFAM" id="SSF46785">
    <property type="entry name" value="Winged helix' DNA-binding domain"/>
    <property type="match status" value="1"/>
</dbReference>
<dbReference type="PRINTS" id="PR00599">
    <property type="entry name" value="MAPEPTIDASE"/>
</dbReference>
<evidence type="ECO:0000256" key="2">
    <source>
        <dbReference type="ARBA" id="ARBA00001936"/>
    </source>
</evidence>
<evidence type="ECO:0000256" key="8">
    <source>
        <dbReference type="RuleBase" id="RU003653"/>
    </source>
</evidence>
<comment type="cofactor">
    <cofactor evidence="3">
        <name>Fe(2+)</name>
        <dbReference type="ChEBI" id="CHEBI:29033"/>
    </cofactor>
</comment>
<keyword evidence="7 10" id="KW-0378">Hydrolase</keyword>
<protein>
    <recommendedName>
        <fullName evidence="8">Methionine aminopeptidase</fullName>
        <ecNumber evidence="8">3.4.11.18</ecNumber>
    </recommendedName>
</protein>
<dbReference type="Proteomes" id="UP000509448">
    <property type="component" value="Chromosome"/>
</dbReference>
<dbReference type="GO" id="GO:0046872">
    <property type="term" value="F:metal ion binding"/>
    <property type="evidence" value="ECO:0007669"/>
    <property type="project" value="UniProtKB-KW"/>
</dbReference>
<dbReference type="PANTHER" id="PTHR45777">
    <property type="entry name" value="METHIONINE AMINOPEPTIDASE 2"/>
    <property type="match status" value="1"/>
</dbReference>
<name>A0A4P2VJA2_9ARCH</name>
<evidence type="ECO:0000256" key="1">
    <source>
        <dbReference type="ARBA" id="ARBA00000294"/>
    </source>
</evidence>
<dbReference type="InterPro" id="IPR000994">
    <property type="entry name" value="Pept_M24"/>
</dbReference>
<dbReference type="GO" id="GO:0005737">
    <property type="term" value="C:cytoplasm"/>
    <property type="evidence" value="ECO:0007669"/>
    <property type="project" value="TreeGrafter"/>
</dbReference>
<comment type="cofactor">
    <cofactor evidence="8">
        <name>Co(2+)</name>
        <dbReference type="ChEBI" id="CHEBI:48828"/>
    </cofactor>
    <cofactor evidence="8">
        <name>Zn(2+)</name>
        <dbReference type="ChEBI" id="CHEBI:29105"/>
    </cofactor>
    <cofactor evidence="8">
        <name>Mn(2+)</name>
        <dbReference type="ChEBI" id="CHEBI:29035"/>
    </cofactor>
    <cofactor evidence="8">
        <name>Fe(2+)</name>
        <dbReference type="ChEBI" id="CHEBI:29033"/>
    </cofactor>
    <text evidence="8">Binds 2 divalent metal cations per subunit. Has a high-affinity and a low affinity metal-binding site. The true nature of the physiological cofactor is under debate. The enzyme is active with cobalt, zinc, manganese or divalent iron ions.</text>
</comment>
<dbReference type="InterPro" id="IPR050247">
    <property type="entry name" value="Met_Aminopeptidase_Type2"/>
</dbReference>
<dbReference type="PANTHER" id="PTHR45777:SF2">
    <property type="entry name" value="METHIONINE AMINOPEPTIDASE 2"/>
    <property type="match status" value="1"/>
</dbReference>